<sequence length="337" mass="37433">MKVLFIGGTGLISTAASKLAVQQGIDLYLLNRGNRERFVPAGATVLRGDVNNRQEMKALLEEHYFDAVVNWIIFKPEEIDRDVELFAGKTNQYIFISTVATYQRPPSYYIFDESAPQSNPGWGYAVDKIACEQRLMQAYRDSGFPATIVRPSHTYGETTIPFAITSGAHPWTLIDRIQKGKKIIVPGDGTSLWTITHNTDFAKGIVGLLGNSQTLGQAFHITSDEVKTWNQYLKVIGQAIGVEPQAIHMTSECISLFMPEVKAGLLGDASNSYVVDNRKIKTFVPGYTATTYFERGIRQSIAYFRAHPELQTVDEEMNAKMDHMIAAYEAFLSGVGG</sequence>
<proteinExistence type="inferred from homology"/>
<protein>
    <submittedName>
        <fullName evidence="3">NAD-dependent epimerase/dehydratase family protein</fullName>
    </submittedName>
</protein>
<gene>
    <name evidence="3" type="ORF">ACFPYJ_26430</name>
</gene>
<organism evidence="3 4">
    <name type="scientific">Paenibacillus solisilvae</name>
    <dbReference type="NCBI Taxonomy" id="2486751"/>
    <lineage>
        <taxon>Bacteria</taxon>
        <taxon>Bacillati</taxon>
        <taxon>Bacillota</taxon>
        <taxon>Bacilli</taxon>
        <taxon>Bacillales</taxon>
        <taxon>Paenibacillaceae</taxon>
        <taxon>Paenibacillus</taxon>
    </lineage>
</organism>
<reference evidence="4" key="1">
    <citation type="journal article" date="2019" name="Int. J. Syst. Evol. Microbiol.">
        <title>The Global Catalogue of Microorganisms (GCM) 10K type strain sequencing project: providing services to taxonomists for standard genome sequencing and annotation.</title>
        <authorList>
            <consortium name="The Broad Institute Genomics Platform"/>
            <consortium name="The Broad Institute Genome Sequencing Center for Infectious Disease"/>
            <person name="Wu L."/>
            <person name="Ma J."/>
        </authorList>
    </citation>
    <scope>NUCLEOTIDE SEQUENCE [LARGE SCALE GENOMIC DNA]</scope>
    <source>
        <strain evidence="4">CGMCC 1.3240</strain>
    </source>
</reference>
<evidence type="ECO:0000313" key="3">
    <source>
        <dbReference type="EMBL" id="MFC5652592.1"/>
    </source>
</evidence>
<feature type="domain" description="NAD-dependent epimerase/dehydratase" evidence="2">
    <location>
        <begin position="4"/>
        <end position="213"/>
    </location>
</feature>
<dbReference type="Gene3D" id="3.40.50.720">
    <property type="entry name" value="NAD(P)-binding Rossmann-like Domain"/>
    <property type="match status" value="1"/>
</dbReference>
<evidence type="ECO:0000313" key="4">
    <source>
        <dbReference type="Proteomes" id="UP001596047"/>
    </source>
</evidence>
<keyword evidence="4" id="KW-1185">Reference proteome</keyword>
<dbReference type="InterPro" id="IPR001509">
    <property type="entry name" value="Epimerase_deHydtase"/>
</dbReference>
<dbReference type="SUPFAM" id="SSF51735">
    <property type="entry name" value="NAD(P)-binding Rossmann-fold domains"/>
    <property type="match status" value="1"/>
</dbReference>
<dbReference type="RefSeq" id="WP_379191230.1">
    <property type="nucleotide sequence ID" value="NZ_JBHSOW010000098.1"/>
</dbReference>
<dbReference type="Pfam" id="PF01370">
    <property type="entry name" value="Epimerase"/>
    <property type="match status" value="1"/>
</dbReference>
<accession>A0ABW0W5R6</accession>
<name>A0ABW0W5R6_9BACL</name>
<dbReference type="InterPro" id="IPR036291">
    <property type="entry name" value="NAD(P)-bd_dom_sf"/>
</dbReference>
<evidence type="ECO:0000256" key="1">
    <source>
        <dbReference type="ARBA" id="ARBA00007637"/>
    </source>
</evidence>
<comment type="caution">
    <text evidence="3">The sequence shown here is derived from an EMBL/GenBank/DDBJ whole genome shotgun (WGS) entry which is preliminary data.</text>
</comment>
<dbReference type="PANTHER" id="PTHR43000">
    <property type="entry name" value="DTDP-D-GLUCOSE 4,6-DEHYDRATASE-RELATED"/>
    <property type="match status" value="1"/>
</dbReference>
<evidence type="ECO:0000259" key="2">
    <source>
        <dbReference type="Pfam" id="PF01370"/>
    </source>
</evidence>
<comment type="similarity">
    <text evidence="1">Belongs to the NAD(P)-dependent epimerase/dehydratase family.</text>
</comment>
<dbReference type="EMBL" id="JBHSOW010000098">
    <property type="protein sequence ID" value="MFC5652592.1"/>
    <property type="molecule type" value="Genomic_DNA"/>
</dbReference>
<dbReference type="Proteomes" id="UP001596047">
    <property type="component" value="Unassembled WGS sequence"/>
</dbReference>